<name>A0A803N6C4_CHEQI</name>
<dbReference type="InterPro" id="IPR002156">
    <property type="entry name" value="RNaseH_domain"/>
</dbReference>
<dbReference type="InterPro" id="IPR056924">
    <property type="entry name" value="SH3_Tf2-1"/>
</dbReference>
<dbReference type="Proteomes" id="UP000596660">
    <property type="component" value="Unplaced"/>
</dbReference>
<dbReference type="SUPFAM" id="SSF53098">
    <property type="entry name" value="Ribonuclease H-like"/>
    <property type="match status" value="1"/>
</dbReference>
<dbReference type="Gramene" id="AUR62041262-RA">
    <property type="protein sequence ID" value="AUR62041262-RA:cds"/>
    <property type="gene ID" value="AUR62041262"/>
</dbReference>
<protein>
    <recommendedName>
        <fullName evidence="1">RNase H type-1 domain-containing protein</fullName>
    </recommendedName>
</protein>
<reference evidence="2" key="1">
    <citation type="journal article" date="2017" name="Nature">
        <title>The genome of Chenopodium quinoa.</title>
        <authorList>
            <person name="Jarvis D.E."/>
            <person name="Ho Y.S."/>
            <person name="Lightfoot D.J."/>
            <person name="Schmoeckel S.M."/>
            <person name="Li B."/>
            <person name="Borm T.J.A."/>
            <person name="Ohyanagi H."/>
            <person name="Mineta K."/>
            <person name="Michell C.T."/>
            <person name="Saber N."/>
            <person name="Kharbatia N.M."/>
            <person name="Rupper R.R."/>
            <person name="Sharp A.R."/>
            <person name="Dally N."/>
            <person name="Boughton B.A."/>
            <person name="Woo Y.H."/>
            <person name="Gao G."/>
            <person name="Schijlen E.G.W.M."/>
            <person name="Guo X."/>
            <person name="Momin A.A."/>
            <person name="Negrao S."/>
            <person name="Al-Babili S."/>
            <person name="Gehring C."/>
            <person name="Roessner U."/>
            <person name="Jung C."/>
            <person name="Murphy K."/>
            <person name="Arold S.T."/>
            <person name="Gojobori T."/>
            <person name="van der Linden C.G."/>
            <person name="van Loo E.N."/>
            <person name="Jellen E.N."/>
            <person name="Maughan P.J."/>
            <person name="Tester M."/>
        </authorList>
    </citation>
    <scope>NUCLEOTIDE SEQUENCE [LARGE SCALE GENOMIC DNA]</scope>
    <source>
        <strain evidence="2">cv. PI 614886</strain>
    </source>
</reference>
<sequence length="387" mass="43258">MEKWALHLCRYDIQYESRTAIKSQALTDFVADFSPTLEEEAQKEVLALQEPKAGQKWILHTDGAANIRGVGLGVVLTSPHGDKIAQAIRCNFKATNNEAEYEALITGLTVARDMKIQHLEVISDSLLMVNQINGEYAAKDTRMIAYLEVTKKLIKEFKIDQVPRNLNTEADALANLGSNINPEEFGAIPLVHVLSPAIEKDSTMNVCEVQIGSTGKEGDSKATPLKEYLLDKTVPTGKVAAQAFALKTSKYCLISNVLFKKSAAVEVPTASYGLMTEERNQAELIHNLDTVEELREDAKMRMAAYQQEVARSFNKNVRARVFKLGDWVLIKVYENTREVNAGKLAPNWEGPYEIIKVVGNGAYRLRDMEGKEVQRSWNAAHLNLYHF</sequence>
<feature type="domain" description="RNase H type-1" evidence="1">
    <location>
        <begin position="53"/>
        <end position="179"/>
    </location>
</feature>
<dbReference type="InterPro" id="IPR036397">
    <property type="entry name" value="RNaseH_sf"/>
</dbReference>
<reference evidence="2" key="2">
    <citation type="submission" date="2021-03" db="UniProtKB">
        <authorList>
            <consortium name="EnsemblPlants"/>
        </authorList>
    </citation>
    <scope>IDENTIFICATION</scope>
</reference>
<evidence type="ECO:0000259" key="1">
    <source>
        <dbReference type="PROSITE" id="PS50879"/>
    </source>
</evidence>
<dbReference type="PANTHER" id="PTHR48475">
    <property type="entry name" value="RIBONUCLEASE H"/>
    <property type="match status" value="1"/>
</dbReference>
<dbReference type="InterPro" id="IPR012337">
    <property type="entry name" value="RNaseH-like_sf"/>
</dbReference>
<dbReference type="GO" id="GO:0004523">
    <property type="term" value="F:RNA-DNA hybrid ribonuclease activity"/>
    <property type="evidence" value="ECO:0007669"/>
    <property type="project" value="InterPro"/>
</dbReference>
<evidence type="ECO:0000313" key="2">
    <source>
        <dbReference type="EnsemblPlants" id="AUR62041262-RA:cds"/>
    </source>
</evidence>
<dbReference type="CDD" id="cd09279">
    <property type="entry name" value="RNase_HI_like"/>
    <property type="match status" value="1"/>
</dbReference>
<keyword evidence="3" id="KW-1185">Reference proteome</keyword>
<dbReference type="PANTHER" id="PTHR48475:SF2">
    <property type="entry name" value="RIBONUCLEASE H"/>
    <property type="match status" value="1"/>
</dbReference>
<dbReference type="OMA" id="INEGHCG"/>
<accession>A0A803N6C4</accession>
<dbReference type="Pfam" id="PF24626">
    <property type="entry name" value="SH3_Tf2-1"/>
    <property type="match status" value="1"/>
</dbReference>
<dbReference type="Gene3D" id="3.30.420.10">
    <property type="entry name" value="Ribonuclease H-like superfamily/Ribonuclease H"/>
    <property type="match status" value="1"/>
</dbReference>
<dbReference type="AlphaFoldDB" id="A0A803N6C4"/>
<evidence type="ECO:0000313" key="3">
    <source>
        <dbReference type="Proteomes" id="UP000596660"/>
    </source>
</evidence>
<dbReference type="EnsemblPlants" id="AUR62041262-RA">
    <property type="protein sequence ID" value="AUR62041262-RA:cds"/>
    <property type="gene ID" value="AUR62041262"/>
</dbReference>
<dbReference type="GO" id="GO:0003676">
    <property type="term" value="F:nucleic acid binding"/>
    <property type="evidence" value="ECO:0007669"/>
    <property type="project" value="InterPro"/>
</dbReference>
<organism evidence="2 3">
    <name type="scientific">Chenopodium quinoa</name>
    <name type="common">Quinoa</name>
    <dbReference type="NCBI Taxonomy" id="63459"/>
    <lineage>
        <taxon>Eukaryota</taxon>
        <taxon>Viridiplantae</taxon>
        <taxon>Streptophyta</taxon>
        <taxon>Embryophyta</taxon>
        <taxon>Tracheophyta</taxon>
        <taxon>Spermatophyta</taxon>
        <taxon>Magnoliopsida</taxon>
        <taxon>eudicotyledons</taxon>
        <taxon>Gunneridae</taxon>
        <taxon>Pentapetalae</taxon>
        <taxon>Caryophyllales</taxon>
        <taxon>Chenopodiaceae</taxon>
        <taxon>Chenopodioideae</taxon>
        <taxon>Atripliceae</taxon>
        <taxon>Chenopodium</taxon>
    </lineage>
</organism>
<dbReference type="Pfam" id="PF13456">
    <property type="entry name" value="RVT_3"/>
    <property type="match status" value="1"/>
</dbReference>
<proteinExistence type="predicted"/>
<dbReference type="PROSITE" id="PS50879">
    <property type="entry name" value="RNASE_H_1"/>
    <property type="match status" value="1"/>
</dbReference>